<gene>
    <name evidence="3" type="ORF">ACFPN2_04710</name>
</gene>
<organism evidence="3 4">
    <name type="scientific">Steroidobacter flavus</name>
    <dbReference type="NCBI Taxonomy" id="1842136"/>
    <lineage>
        <taxon>Bacteria</taxon>
        <taxon>Pseudomonadati</taxon>
        <taxon>Pseudomonadota</taxon>
        <taxon>Gammaproteobacteria</taxon>
        <taxon>Steroidobacterales</taxon>
        <taxon>Steroidobacteraceae</taxon>
        <taxon>Steroidobacter</taxon>
    </lineage>
</organism>
<accession>A0ABV8SL94</accession>
<keyword evidence="1" id="KW-0175">Coiled coil</keyword>
<reference evidence="4" key="1">
    <citation type="journal article" date="2019" name="Int. J. Syst. Evol. Microbiol.">
        <title>The Global Catalogue of Microorganisms (GCM) 10K type strain sequencing project: providing services to taxonomists for standard genome sequencing and annotation.</title>
        <authorList>
            <consortium name="The Broad Institute Genomics Platform"/>
            <consortium name="The Broad Institute Genome Sequencing Center for Infectious Disease"/>
            <person name="Wu L."/>
            <person name="Ma J."/>
        </authorList>
    </citation>
    <scope>NUCLEOTIDE SEQUENCE [LARGE SCALE GENOMIC DNA]</scope>
    <source>
        <strain evidence="4">CGMCC 1.10759</strain>
    </source>
</reference>
<protein>
    <submittedName>
        <fullName evidence="3">ORF6N domain-containing protein</fullName>
    </submittedName>
</protein>
<feature type="domain" description="KilA-N DNA-binding" evidence="2">
    <location>
        <begin position="21"/>
        <end position="107"/>
    </location>
</feature>
<dbReference type="Pfam" id="PF10543">
    <property type="entry name" value="ORF6N"/>
    <property type="match status" value="1"/>
</dbReference>
<sequence>MSRTSKDKETALVPVERITQSILILRGHRVLLDSEIATLYGTTTKALNQAVKRNAARFPEDFMFRLSPGEADAINRSQSVTGSQRHRDPRLPPFAFTEHGAIMAASILNSKRAIEMSIYVVRAFVQLRTLLASNKELAKRLDALEARVTRKFAKQDEVIVEMVKAIRQLMKPREPKRRGIGFMADWS</sequence>
<dbReference type="EMBL" id="JBHSDU010000002">
    <property type="protein sequence ID" value="MFC4308374.1"/>
    <property type="molecule type" value="Genomic_DNA"/>
</dbReference>
<evidence type="ECO:0000313" key="3">
    <source>
        <dbReference type="EMBL" id="MFC4308374.1"/>
    </source>
</evidence>
<dbReference type="RefSeq" id="WP_380595469.1">
    <property type="nucleotide sequence ID" value="NZ_JBHSDU010000002.1"/>
</dbReference>
<proteinExistence type="predicted"/>
<evidence type="ECO:0000259" key="2">
    <source>
        <dbReference type="Pfam" id="PF10543"/>
    </source>
</evidence>
<comment type="caution">
    <text evidence="3">The sequence shown here is derived from an EMBL/GenBank/DDBJ whole genome shotgun (WGS) entry which is preliminary data.</text>
</comment>
<keyword evidence="4" id="KW-1185">Reference proteome</keyword>
<dbReference type="InterPro" id="IPR018873">
    <property type="entry name" value="KilA-N_DNA-bd_domain"/>
</dbReference>
<feature type="coiled-coil region" evidence="1">
    <location>
        <begin position="127"/>
        <end position="154"/>
    </location>
</feature>
<evidence type="ECO:0000313" key="4">
    <source>
        <dbReference type="Proteomes" id="UP001595904"/>
    </source>
</evidence>
<dbReference type="Proteomes" id="UP001595904">
    <property type="component" value="Unassembled WGS sequence"/>
</dbReference>
<evidence type="ECO:0000256" key="1">
    <source>
        <dbReference type="SAM" id="Coils"/>
    </source>
</evidence>
<name>A0ABV8SL94_9GAMM</name>